<name>U7V9F2_9FUSO</name>
<dbReference type="InterPro" id="IPR013196">
    <property type="entry name" value="HTH_11"/>
</dbReference>
<dbReference type="STRING" id="1319815.HMPREF0202_01969"/>
<dbReference type="eggNOG" id="COG2378">
    <property type="taxonomic scope" value="Bacteria"/>
</dbReference>
<proteinExistence type="predicted"/>
<dbReference type="InterPro" id="IPR036388">
    <property type="entry name" value="WH-like_DNA-bd_sf"/>
</dbReference>
<protein>
    <submittedName>
        <fullName evidence="2">HTH domain protein</fullName>
    </submittedName>
</protein>
<dbReference type="InterPro" id="IPR036390">
    <property type="entry name" value="WH_DNA-bd_sf"/>
</dbReference>
<dbReference type="SUPFAM" id="SSF46785">
    <property type="entry name" value="Winged helix' DNA-binding domain"/>
    <property type="match status" value="1"/>
</dbReference>
<reference evidence="2 3" key="1">
    <citation type="submission" date="2013-08" db="EMBL/GenBank/DDBJ databases">
        <authorList>
            <person name="Weinstock G."/>
            <person name="Sodergren E."/>
            <person name="Wylie T."/>
            <person name="Fulton L."/>
            <person name="Fulton R."/>
            <person name="Fronick C."/>
            <person name="O'Laughlin M."/>
            <person name="Godfrey J."/>
            <person name="Miner T."/>
            <person name="Herter B."/>
            <person name="Appelbaum E."/>
            <person name="Cordes M."/>
            <person name="Lek S."/>
            <person name="Wollam A."/>
            <person name="Pepin K.H."/>
            <person name="Palsikar V.B."/>
            <person name="Mitreva M."/>
            <person name="Wilson R.K."/>
        </authorList>
    </citation>
    <scope>NUCLEOTIDE SEQUENCE [LARGE SCALE GENOMIC DNA]</scope>
    <source>
        <strain evidence="2 3">ATCC BAA-474</strain>
    </source>
</reference>
<comment type="caution">
    <text evidence="2">The sequence shown here is derived from an EMBL/GenBank/DDBJ whole genome shotgun (WGS) entry which is preliminary data.</text>
</comment>
<dbReference type="RefSeq" id="WP_023051503.1">
    <property type="nucleotide sequence ID" value="NZ_KI518058.1"/>
</dbReference>
<organism evidence="2 3">
    <name type="scientific">Cetobacterium somerae ATCC BAA-474</name>
    <dbReference type="NCBI Taxonomy" id="1319815"/>
    <lineage>
        <taxon>Bacteria</taxon>
        <taxon>Fusobacteriati</taxon>
        <taxon>Fusobacteriota</taxon>
        <taxon>Fusobacteriia</taxon>
        <taxon>Fusobacteriales</taxon>
        <taxon>Fusobacteriaceae</taxon>
        <taxon>Cetobacterium</taxon>
    </lineage>
</organism>
<dbReference type="Proteomes" id="UP000017081">
    <property type="component" value="Unassembled WGS sequence"/>
</dbReference>
<dbReference type="AlphaFoldDB" id="U7V9F2"/>
<gene>
    <name evidence="2" type="ORF">HMPREF0202_01969</name>
</gene>
<sequence>MFEILYILLNKEKISSKELAEKFEVSVRTIYRDIEVISGAGIPICMTQGRNGGISLLILFIV</sequence>
<accession>U7V9F2</accession>
<dbReference type="Pfam" id="PF08279">
    <property type="entry name" value="HTH_11"/>
    <property type="match status" value="1"/>
</dbReference>
<dbReference type="EMBL" id="AXZF01000081">
    <property type="protein sequence ID" value="ERT68140.1"/>
    <property type="molecule type" value="Genomic_DNA"/>
</dbReference>
<evidence type="ECO:0000313" key="2">
    <source>
        <dbReference type="EMBL" id="ERT68140.1"/>
    </source>
</evidence>
<dbReference type="HOGENOM" id="CLU_041141_8_3_0"/>
<dbReference type="Gene3D" id="1.10.10.10">
    <property type="entry name" value="Winged helix-like DNA-binding domain superfamily/Winged helix DNA-binding domain"/>
    <property type="match status" value="1"/>
</dbReference>
<evidence type="ECO:0000313" key="3">
    <source>
        <dbReference type="Proteomes" id="UP000017081"/>
    </source>
</evidence>
<keyword evidence="3" id="KW-1185">Reference proteome</keyword>
<feature type="domain" description="Helix-turn-helix type 11" evidence="1">
    <location>
        <begin position="2"/>
        <end position="53"/>
    </location>
</feature>
<evidence type="ECO:0000259" key="1">
    <source>
        <dbReference type="Pfam" id="PF08279"/>
    </source>
</evidence>